<proteinExistence type="predicted"/>
<evidence type="ECO:0000313" key="3">
    <source>
        <dbReference type="Proteomes" id="UP000617734"/>
    </source>
</evidence>
<dbReference type="Proteomes" id="UP000617734">
    <property type="component" value="Unassembled WGS sequence"/>
</dbReference>
<dbReference type="Pfam" id="PF03259">
    <property type="entry name" value="Robl_LC7"/>
    <property type="match status" value="1"/>
</dbReference>
<gene>
    <name evidence="2" type="ORF">GCM10018781_55780</name>
</gene>
<keyword evidence="3" id="KW-1185">Reference proteome</keyword>
<feature type="domain" description="Roadblock/LAMTOR2" evidence="1">
    <location>
        <begin position="13"/>
        <end position="104"/>
    </location>
</feature>
<evidence type="ECO:0000313" key="2">
    <source>
        <dbReference type="EMBL" id="GHH78939.1"/>
    </source>
</evidence>
<dbReference type="SMART" id="SM00960">
    <property type="entry name" value="Robl_LC7"/>
    <property type="match status" value="1"/>
</dbReference>
<dbReference type="RefSeq" id="WP_190213681.1">
    <property type="nucleotide sequence ID" value="NZ_BNBO01000040.1"/>
</dbReference>
<dbReference type="GeneID" id="95355934"/>
<sequence length="143" mass="14647">MSDAFPRQSPDLDWLLAQFIAETPNARSAVVASTDGVRKHTHGLSTEDSDRIAAVVTGLVSVSKGVRQLEGPASGPVAQVIVQFHGCYLFVVAAGAGTVLGVIAEPTADPGQIGHAMTLLVKSISPFLTTPARGDLASTGTPG</sequence>
<comment type="caution">
    <text evidence="2">The sequence shown here is derived from an EMBL/GenBank/DDBJ whole genome shotgun (WGS) entry which is preliminary data.</text>
</comment>
<reference evidence="2" key="1">
    <citation type="journal article" date="2014" name="Int. J. Syst. Evol. Microbiol.">
        <title>Complete genome sequence of Corynebacterium casei LMG S-19264T (=DSM 44701T), isolated from a smear-ripened cheese.</title>
        <authorList>
            <consortium name="US DOE Joint Genome Institute (JGI-PGF)"/>
            <person name="Walter F."/>
            <person name="Albersmeier A."/>
            <person name="Kalinowski J."/>
            <person name="Ruckert C."/>
        </authorList>
    </citation>
    <scope>NUCLEOTIDE SEQUENCE</scope>
    <source>
        <strain evidence="2">JCM 4646</strain>
    </source>
</reference>
<dbReference type="EMBL" id="BNBO01000040">
    <property type="protein sequence ID" value="GHH78939.1"/>
    <property type="molecule type" value="Genomic_DNA"/>
</dbReference>
<dbReference type="PANTHER" id="PTHR36222:SF1">
    <property type="entry name" value="SERINE PROTEASE INHIBITOR RV3364C"/>
    <property type="match status" value="1"/>
</dbReference>
<name>A0A919L0H5_9ACTN</name>
<evidence type="ECO:0000259" key="1">
    <source>
        <dbReference type="SMART" id="SM00960"/>
    </source>
</evidence>
<reference evidence="2" key="2">
    <citation type="submission" date="2020-09" db="EMBL/GenBank/DDBJ databases">
        <authorList>
            <person name="Sun Q."/>
            <person name="Ohkuma M."/>
        </authorList>
    </citation>
    <scope>NUCLEOTIDE SEQUENCE</scope>
    <source>
        <strain evidence="2">JCM 4646</strain>
    </source>
</reference>
<accession>A0A919L0H5</accession>
<dbReference type="PANTHER" id="PTHR36222">
    <property type="entry name" value="SERINE PROTEASE INHIBITOR RV3364C"/>
    <property type="match status" value="1"/>
</dbReference>
<dbReference type="SUPFAM" id="SSF103196">
    <property type="entry name" value="Roadblock/LC7 domain"/>
    <property type="match status" value="1"/>
</dbReference>
<dbReference type="Gene3D" id="3.30.450.30">
    <property type="entry name" value="Dynein light chain 2a, cytoplasmic"/>
    <property type="match status" value="1"/>
</dbReference>
<dbReference type="InterPro" id="IPR004942">
    <property type="entry name" value="Roadblock/LAMTOR2_dom"/>
</dbReference>
<organism evidence="2 3">
    <name type="scientific">Kitasatospora indigofera</name>
    <dbReference type="NCBI Taxonomy" id="67307"/>
    <lineage>
        <taxon>Bacteria</taxon>
        <taxon>Bacillati</taxon>
        <taxon>Actinomycetota</taxon>
        <taxon>Actinomycetes</taxon>
        <taxon>Kitasatosporales</taxon>
        <taxon>Streptomycetaceae</taxon>
        <taxon>Kitasatospora</taxon>
    </lineage>
</organism>
<dbReference type="AlphaFoldDB" id="A0A919L0H5"/>
<dbReference type="InterPro" id="IPR053141">
    <property type="entry name" value="Mycobact_SerProt_Inhib_Rv3364c"/>
</dbReference>
<protein>
    <submittedName>
        <fullName evidence="2">Dynein regulation protein LC7</fullName>
    </submittedName>
</protein>